<dbReference type="RefSeq" id="WP_061897106.1">
    <property type="nucleotide sequence ID" value="NZ_CAXYEW010000005.1"/>
</dbReference>
<feature type="chain" id="PRO_5007583737" description="Outer membrane receptor protein" evidence="1">
    <location>
        <begin position="27"/>
        <end position="288"/>
    </location>
</feature>
<reference evidence="2 5" key="2">
    <citation type="submission" date="2015-12" db="EMBL/GenBank/DDBJ databases">
        <authorList>
            <person name="Tarr C.L."/>
            <person name="Gladney L.M."/>
        </authorList>
    </citation>
    <scope>NUCLEOTIDE SEQUENCE</scope>
    <source>
        <strain evidence="3 5">1048-83</strain>
        <strain evidence="2">2538-88</strain>
    </source>
</reference>
<dbReference type="AlphaFoldDB" id="A0A151KXS3"/>
<evidence type="ECO:0008006" key="6">
    <source>
        <dbReference type="Google" id="ProtNLM"/>
    </source>
</evidence>
<gene>
    <name evidence="3" type="ORF">ATY35_01595</name>
    <name evidence="2" type="ORF">ATY37_15880</name>
</gene>
<dbReference type="Proteomes" id="UP000075609">
    <property type="component" value="Unassembled WGS sequence"/>
</dbReference>
<protein>
    <recommendedName>
        <fullName evidence="6">Outer membrane receptor protein</fullName>
    </recommendedName>
</protein>
<proteinExistence type="predicted"/>
<dbReference type="EMBL" id="LOBP01000112">
    <property type="protein sequence ID" value="KYN88552.1"/>
    <property type="molecule type" value="Genomic_DNA"/>
</dbReference>
<feature type="signal peptide" evidence="1">
    <location>
        <begin position="1"/>
        <end position="26"/>
    </location>
</feature>
<dbReference type="Proteomes" id="UP000075346">
    <property type="component" value="Unassembled WGS sequence"/>
</dbReference>
<keyword evidence="1" id="KW-0732">Signal</keyword>
<organism evidence="2 4">
    <name type="scientific">Vibrio cidicii</name>
    <dbReference type="NCBI Taxonomy" id="1763883"/>
    <lineage>
        <taxon>Bacteria</taxon>
        <taxon>Pseudomonadati</taxon>
        <taxon>Pseudomonadota</taxon>
        <taxon>Gammaproteobacteria</taxon>
        <taxon>Vibrionales</taxon>
        <taxon>Vibrionaceae</taxon>
        <taxon>Vibrio</taxon>
    </lineage>
</organism>
<dbReference type="EMBL" id="LOBR01000039">
    <property type="protein sequence ID" value="KYN87961.1"/>
    <property type="molecule type" value="Genomic_DNA"/>
</dbReference>
<evidence type="ECO:0000256" key="1">
    <source>
        <dbReference type="SAM" id="SignalP"/>
    </source>
</evidence>
<keyword evidence="5" id="KW-1185">Reference proteome</keyword>
<evidence type="ECO:0000313" key="3">
    <source>
        <dbReference type="EMBL" id="KYN88552.1"/>
    </source>
</evidence>
<sequence length="288" mass="31446">MQHTTKWKVTPLAVILAALFSTSALADEDNTVDNSGAESTQTEESASCFVCNVSGSATLAYDSNLYDKDDYRSIRNFSWSGSLNYKLSENSQVFFSSGGYRALEDEIGTYATDSVLGLSYSNLYQFGETGKVGVSGQFTIPTSEISQDTELYTAFRLSVPVSFQVLGGDYSLTPRIRKNFYKYKTMNGRVLTEWVYSISANGSYSFGDLTLGASALGGNGMSFKGNRSRDFSYGASAYASYSITKNWSTSFTVSTAGFYHDAEKGTLGNIDLFDTDKASYIADITFSF</sequence>
<evidence type="ECO:0000313" key="4">
    <source>
        <dbReference type="Proteomes" id="UP000075346"/>
    </source>
</evidence>
<accession>A0A151KXS3</accession>
<evidence type="ECO:0000313" key="5">
    <source>
        <dbReference type="Proteomes" id="UP000075609"/>
    </source>
</evidence>
<comment type="caution">
    <text evidence="2">The sequence shown here is derived from an EMBL/GenBank/DDBJ whole genome shotgun (WGS) entry which is preliminary data.</text>
</comment>
<evidence type="ECO:0000313" key="2">
    <source>
        <dbReference type="EMBL" id="KYN87961.1"/>
    </source>
</evidence>
<reference evidence="4" key="1">
    <citation type="submission" date="2015-12" db="EMBL/GenBank/DDBJ databases">
        <authorList>
            <person name="Shamseldin A."/>
            <person name="Moawad H."/>
            <person name="Abd El-Rahim W.M."/>
            <person name="Sadowsky M.J."/>
        </authorList>
    </citation>
    <scope>NUCLEOTIDE SEQUENCE [LARGE SCALE GENOMIC DNA]</scope>
    <source>
        <strain evidence="4">2538-88</strain>
    </source>
</reference>
<name>A0A151KXS3_9VIBR</name>